<keyword evidence="2" id="KW-1185">Reference proteome</keyword>
<name>A0ABX5FU09_9BACL</name>
<reference evidence="1 2" key="1">
    <citation type="submission" date="2018-03" db="EMBL/GenBank/DDBJ databases">
        <title>Brevisbacillus phylogenomics.</title>
        <authorList>
            <person name="Dunlap C."/>
        </authorList>
    </citation>
    <scope>NUCLEOTIDE SEQUENCE [LARGE SCALE GENOMIC DNA]</scope>
    <source>
        <strain evidence="1 2">NRRL B-41110</strain>
    </source>
</reference>
<proteinExistence type="predicted"/>
<organism evidence="1 2">
    <name type="scientific">Brevibacillus porteri</name>
    <dbReference type="NCBI Taxonomy" id="2126350"/>
    <lineage>
        <taxon>Bacteria</taxon>
        <taxon>Bacillati</taxon>
        <taxon>Bacillota</taxon>
        <taxon>Bacilli</taxon>
        <taxon>Bacillales</taxon>
        <taxon>Paenibacillaceae</taxon>
        <taxon>Brevibacillus</taxon>
    </lineage>
</organism>
<sequence length="82" mass="9665">MLSDIERKVLRVIGNYSAGRRRTPTVDELCIKTGRDRGGIMAILHVLTKEEYIEWKRSEPDTMTVLEGWERKELHNRTRPKK</sequence>
<dbReference type="SUPFAM" id="SSF46785">
    <property type="entry name" value="Winged helix' DNA-binding domain"/>
    <property type="match status" value="1"/>
</dbReference>
<dbReference type="InterPro" id="IPR036388">
    <property type="entry name" value="WH-like_DNA-bd_sf"/>
</dbReference>
<protein>
    <recommendedName>
        <fullName evidence="3">LexA repressor DNA-binding domain-containing protein</fullName>
    </recommendedName>
</protein>
<evidence type="ECO:0008006" key="3">
    <source>
        <dbReference type="Google" id="ProtNLM"/>
    </source>
</evidence>
<evidence type="ECO:0000313" key="1">
    <source>
        <dbReference type="EMBL" id="PSK11637.1"/>
    </source>
</evidence>
<dbReference type="RefSeq" id="WP_106834038.1">
    <property type="nucleotide sequence ID" value="NZ_JARMEW010000044.1"/>
</dbReference>
<dbReference type="Gene3D" id="1.10.10.10">
    <property type="entry name" value="Winged helix-like DNA-binding domain superfamily/Winged helix DNA-binding domain"/>
    <property type="match status" value="1"/>
</dbReference>
<comment type="caution">
    <text evidence="1">The sequence shown here is derived from an EMBL/GenBank/DDBJ whole genome shotgun (WGS) entry which is preliminary data.</text>
</comment>
<evidence type="ECO:0000313" key="2">
    <source>
        <dbReference type="Proteomes" id="UP000241645"/>
    </source>
</evidence>
<dbReference type="Proteomes" id="UP000241645">
    <property type="component" value="Unassembled WGS sequence"/>
</dbReference>
<dbReference type="InterPro" id="IPR036390">
    <property type="entry name" value="WH_DNA-bd_sf"/>
</dbReference>
<gene>
    <name evidence="1" type="ORF">C7R92_09305</name>
</gene>
<dbReference type="GeneID" id="95750322"/>
<dbReference type="EMBL" id="PXZO01000016">
    <property type="protein sequence ID" value="PSK11637.1"/>
    <property type="molecule type" value="Genomic_DNA"/>
</dbReference>
<accession>A0ABX5FU09</accession>